<comment type="caution">
    <text evidence="3">The sequence shown here is derived from an EMBL/GenBank/DDBJ whole genome shotgun (WGS) entry which is preliminary data.</text>
</comment>
<dbReference type="InterPro" id="IPR006674">
    <property type="entry name" value="HD_domain"/>
</dbReference>
<organism evidence="3 4">
    <name type="scientific">Bradyrhizobium centrolobii</name>
    <dbReference type="NCBI Taxonomy" id="1505087"/>
    <lineage>
        <taxon>Bacteria</taxon>
        <taxon>Pseudomonadati</taxon>
        <taxon>Pseudomonadota</taxon>
        <taxon>Alphaproteobacteria</taxon>
        <taxon>Hyphomicrobiales</taxon>
        <taxon>Nitrobacteraceae</taxon>
        <taxon>Bradyrhizobium</taxon>
    </lineage>
</organism>
<dbReference type="Pfam" id="PF13487">
    <property type="entry name" value="HD_5"/>
    <property type="match status" value="1"/>
</dbReference>
<dbReference type="GO" id="GO:0008081">
    <property type="term" value="F:phosphoric diester hydrolase activity"/>
    <property type="evidence" value="ECO:0007669"/>
    <property type="project" value="UniProtKB-ARBA"/>
</dbReference>
<dbReference type="InterPro" id="IPR006675">
    <property type="entry name" value="HDIG_dom"/>
</dbReference>
<dbReference type="AlphaFoldDB" id="A0A176YFI9"/>
<evidence type="ECO:0000313" key="4">
    <source>
        <dbReference type="Proteomes" id="UP000076959"/>
    </source>
</evidence>
<dbReference type="InterPro" id="IPR003607">
    <property type="entry name" value="HD/PDEase_dom"/>
</dbReference>
<dbReference type="InterPro" id="IPR037522">
    <property type="entry name" value="HD_GYP_dom"/>
</dbReference>
<proteinExistence type="predicted"/>
<accession>A0A176YFI9</accession>
<dbReference type="STRING" id="1505087.AYJ54_00395"/>
<dbReference type="OrthoDB" id="9802066at2"/>
<feature type="domain" description="HD-GYP" evidence="2">
    <location>
        <begin position="187"/>
        <end position="373"/>
    </location>
</feature>
<gene>
    <name evidence="3" type="ORF">AYJ54_00395</name>
</gene>
<dbReference type="RefSeq" id="WP_063703455.1">
    <property type="nucleotide sequence ID" value="NZ_LUUB01000079.1"/>
</dbReference>
<dbReference type="PROSITE" id="PS51831">
    <property type="entry name" value="HD"/>
    <property type="match status" value="1"/>
</dbReference>
<evidence type="ECO:0000259" key="2">
    <source>
        <dbReference type="PROSITE" id="PS51832"/>
    </source>
</evidence>
<evidence type="ECO:0000259" key="1">
    <source>
        <dbReference type="PROSITE" id="PS51831"/>
    </source>
</evidence>
<protein>
    <submittedName>
        <fullName evidence="3">Uncharacterized protein</fullName>
    </submittedName>
</protein>
<dbReference type="SUPFAM" id="SSF109604">
    <property type="entry name" value="HD-domain/PDEase-like"/>
    <property type="match status" value="1"/>
</dbReference>
<dbReference type="EMBL" id="LUUB01000079">
    <property type="protein sequence ID" value="OAF05402.1"/>
    <property type="molecule type" value="Genomic_DNA"/>
</dbReference>
<dbReference type="PROSITE" id="PS51832">
    <property type="entry name" value="HD_GYP"/>
    <property type="match status" value="1"/>
</dbReference>
<dbReference type="SMART" id="SM00471">
    <property type="entry name" value="HDc"/>
    <property type="match status" value="1"/>
</dbReference>
<feature type="domain" description="HD" evidence="1">
    <location>
        <begin position="209"/>
        <end position="332"/>
    </location>
</feature>
<dbReference type="Proteomes" id="UP000076959">
    <property type="component" value="Unassembled WGS sequence"/>
</dbReference>
<dbReference type="NCBIfam" id="TIGR00277">
    <property type="entry name" value="HDIG"/>
    <property type="match status" value="1"/>
</dbReference>
<dbReference type="PANTHER" id="PTHR43155">
    <property type="entry name" value="CYCLIC DI-GMP PHOSPHODIESTERASE PA4108-RELATED"/>
    <property type="match status" value="1"/>
</dbReference>
<dbReference type="PANTHER" id="PTHR43155:SF2">
    <property type="entry name" value="CYCLIC DI-GMP PHOSPHODIESTERASE PA4108"/>
    <property type="match status" value="1"/>
</dbReference>
<reference evidence="3 4" key="1">
    <citation type="submission" date="2016-03" db="EMBL/GenBank/DDBJ databases">
        <title>Draft Genome Sequence of the Strain BR 10245 (Bradyrhizobium sp.) isolated from nodules of Centrolobium paraense.</title>
        <authorList>
            <person name="Simoes-Araujo J.L.Sr."/>
            <person name="Barauna A.C."/>
            <person name="Silva K."/>
            <person name="Zilli J.E."/>
        </authorList>
    </citation>
    <scope>NUCLEOTIDE SEQUENCE [LARGE SCALE GENOMIC DNA]</scope>
    <source>
        <strain evidence="3 4">BR 10245</strain>
    </source>
</reference>
<dbReference type="CDD" id="cd00077">
    <property type="entry name" value="HDc"/>
    <property type="match status" value="1"/>
</dbReference>
<keyword evidence="4" id="KW-1185">Reference proteome</keyword>
<evidence type="ECO:0000313" key="3">
    <source>
        <dbReference type="EMBL" id="OAF05402.1"/>
    </source>
</evidence>
<dbReference type="Gene3D" id="1.10.3210.10">
    <property type="entry name" value="Hypothetical protein af1432"/>
    <property type="match status" value="1"/>
</dbReference>
<sequence length="373" mass="40337">MQNARTISSLVKGDGSAREAQAAPMYVHVLADSSERLAGVCSILERRFTVAGERLDAESKLSQAPFAVVIRADLRALENIAAIKKRSANLAKARKRIFVIDHTSHLCISQAYALGATLVLPGTINKINLLAALADPAESRATAQGELPQPDNAVETAATAIASMFTAVTLGEPIDVDGTKEAGRRIASRIAEHGLSEWLTTVRRHHEGTYQHCLLVTGVAVDFGLSLGVGRTDLERLHSAAMFHDIGKAQVPLTILDKPGRLDAEERAMIETHPAAGFDFLKDNKDISPEILDAVRHHHEYLDGSGYPDALCGESISDVVRILTISDIFAALIEHRHYKPSMPRADAYNILCGMTGKLEKALVSSFKNVALTR</sequence>
<name>A0A176YFI9_9BRAD</name>